<dbReference type="Pfam" id="PF02874">
    <property type="entry name" value="ATP-synt_ab_N"/>
    <property type="match status" value="1"/>
</dbReference>
<reference evidence="15 17" key="1">
    <citation type="submission" date="2014-08" db="EMBL/GenBank/DDBJ databases">
        <title>Methylacidiphilum kamchatkense strain Kam1 draft genome sequence.</title>
        <authorList>
            <person name="Birkeland N.-K."/>
            <person name="Erikstad H.A."/>
        </authorList>
    </citation>
    <scope>NUCLEOTIDE SEQUENCE [LARGE SCALE GENOMIC DNA]</scope>
    <source>
        <strain evidence="15 17">Kam1</strain>
    </source>
</reference>
<dbReference type="InterPro" id="IPR024034">
    <property type="entry name" value="ATPase_F1/V1_b/a_C"/>
</dbReference>
<keyword evidence="6 12" id="KW-0067">ATP-binding</keyword>
<evidence type="ECO:0000256" key="7">
    <source>
        <dbReference type="ARBA" id="ARBA00022967"/>
    </source>
</evidence>
<dbReference type="GO" id="GO:0005886">
    <property type="term" value="C:plasma membrane"/>
    <property type="evidence" value="ECO:0007669"/>
    <property type="project" value="UniProtKB-SubCell"/>
</dbReference>
<feature type="binding site" evidence="12">
    <location>
        <begin position="179"/>
        <end position="186"/>
    </location>
    <ligand>
        <name>ATP</name>
        <dbReference type="ChEBI" id="CHEBI:30616"/>
    </ligand>
</feature>
<dbReference type="Gene3D" id="3.40.50.300">
    <property type="entry name" value="P-loop containing nucleotide triphosphate hydrolases"/>
    <property type="match status" value="1"/>
</dbReference>
<dbReference type="Pfam" id="PF22919">
    <property type="entry name" value="ATP-synt_VA_C"/>
    <property type="match status" value="1"/>
</dbReference>
<dbReference type="CDD" id="cd01133">
    <property type="entry name" value="F1-ATPase_beta_CD"/>
    <property type="match status" value="1"/>
</dbReference>
<comment type="similarity">
    <text evidence="2 12">Belongs to the ATPase alpha/beta chains family.</text>
</comment>
<keyword evidence="17" id="KW-1185">Reference proteome</keyword>
<dbReference type="OrthoDB" id="9802718at2"/>
<gene>
    <name evidence="16" type="primary">atpD1</name>
    <name evidence="12" type="synonym">atpD</name>
    <name evidence="15" type="ORF">A946_08165</name>
    <name evidence="16" type="ORF">kam1_912</name>
</gene>
<keyword evidence="11 12" id="KW-0066">ATP synthesis</keyword>
<dbReference type="CDD" id="cd18115">
    <property type="entry name" value="ATP-synt_F1_beta_N"/>
    <property type="match status" value="1"/>
</dbReference>
<dbReference type="NCBIfam" id="TIGR01039">
    <property type="entry name" value="atpD"/>
    <property type="match status" value="1"/>
</dbReference>
<dbReference type="InterPro" id="IPR050053">
    <property type="entry name" value="ATPase_alpha/beta_chains"/>
</dbReference>
<dbReference type="HAMAP" id="MF_01347">
    <property type="entry name" value="ATP_synth_beta_bact"/>
    <property type="match status" value="1"/>
</dbReference>
<keyword evidence="10 12" id="KW-0139">CF(1)</keyword>
<dbReference type="Proteomes" id="UP000031594">
    <property type="component" value="Unassembled WGS sequence"/>
</dbReference>
<feature type="domain" description="AAA+ ATPase" evidence="14">
    <location>
        <begin position="171"/>
        <end position="356"/>
    </location>
</feature>
<reference evidence="16" key="2">
    <citation type="journal article" date="2019" name="BMC Genomics">
        <title>Complete genome sequence analysis of the thermoacidophilic verrucomicrobial methanotroph 'Candidatus Methylacidiphilum kamchatkense' strain Kam1 and comparison with its closest relatives.</title>
        <authorList>
            <person name="Kruse T."/>
            <person name="Ratnadevi C.M."/>
            <person name="Erikstad H.A."/>
            <person name="Birkeland N.K."/>
        </authorList>
    </citation>
    <scope>NUCLEOTIDE SEQUENCE</scope>
    <source>
        <strain evidence="16">Kam1</strain>
    </source>
</reference>
<comment type="catalytic activity">
    <reaction evidence="12">
        <text>ATP + H2O + 4 H(+)(in) = ADP + phosphate + 5 H(+)(out)</text>
        <dbReference type="Rhea" id="RHEA:57720"/>
        <dbReference type="ChEBI" id="CHEBI:15377"/>
        <dbReference type="ChEBI" id="CHEBI:15378"/>
        <dbReference type="ChEBI" id="CHEBI:30616"/>
        <dbReference type="ChEBI" id="CHEBI:43474"/>
        <dbReference type="ChEBI" id="CHEBI:456216"/>
        <dbReference type="EC" id="7.1.2.2"/>
    </reaction>
</comment>
<keyword evidence="3 12" id="KW-0813">Transport</keyword>
<feature type="region of interest" description="Disordered" evidence="13">
    <location>
        <begin position="1"/>
        <end position="26"/>
    </location>
</feature>
<dbReference type="SUPFAM" id="SSF52540">
    <property type="entry name" value="P-loop containing nucleoside triphosphate hydrolases"/>
    <property type="match status" value="1"/>
</dbReference>
<sequence>MMTPQPALTQRDRESSQPEPASKKSGWPFSEKLIGKVVEVHGPVVDIECQILPPLHRCLKTYLDHESYVFEVHQHLDEHHLRAITLHATAGLRRGMDVYDTGCAVSIPVSKKYLGRLVNIFGEPLDGLGPIEPDGYRNIFSDPPPLDNTLGPKSILEIGIKVIDLLCPFVKGGKTGLFGGAGVGKTVLMMEFMKAVSLIHHGVSVFAGVGERIREGHELWKEMQKAGVMPQTLMAFGQMDESPGVRFRIGLTALSYAEYFRDTLQTEILFLMDNLFRFVQAGSEVSGLLGRMPAMVGYQPTLLSEVAELQDRIVSTRTGNITAVQAVYVPADDMTDPAVMAILSHLDTVVILSRSQAAKGFYPAIDPLVSTSRIMDKQFLGQRHYTIASEVRKYLSRYKELEDIINLLGMEELSKEDKQIVLRARKIQRYLTQPFFTTAEHTGIPGVSVTLSDTLDDCEAFLNGDYDHLSEDQCYMKGSLKEEFKKK</sequence>
<dbReference type="KEGG" id="mkc:kam1_912"/>
<dbReference type="Proteomes" id="UP000315925">
    <property type="component" value="Chromosome"/>
</dbReference>
<dbReference type="InterPro" id="IPR020003">
    <property type="entry name" value="ATPase_a/bsu_AS"/>
</dbReference>
<evidence type="ECO:0000259" key="14">
    <source>
        <dbReference type="SMART" id="SM00382"/>
    </source>
</evidence>
<evidence type="ECO:0000256" key="2">
    <source>
        <dbReference type="ARBA" id="ARBA00008936"/>
    </source>
</evidence>
<dbReference type="PROSITE" id="PS00152">
    <property type="entry name" value="ATPASE_ALPHA_BETA"/>
    <property type="match status" value="1"/>
</dbReference>
<dbReference type="EMBL" id="JQNX01000006">
    <property type="protein sequence ID" value="KIE58156.1"/>
    <property type="molecule type" value="Genomic_DNA"/>
</dbReference>
<keyword evidence="5 12" id="KW-0375">Hydrogen ion transport</keyword>
<dbReference type="GO" id="GO:0005524">
    <property type="term" value="F:ATP binding"/>
    <property type="evidence" value="ECO:0007669"/>
    <property type="project" value="UniProtKB-UniRule"/>
</dbReference>
<reference evidence="18" key="3">
    <citation type="submission" date="2019-03" db="EMBL/GenBank/DDBJ databases">
        <title>Complete genome of Methylacidiphilum kamchatkense Kam1.</title>
        <authorList>
            <person name="Kruse T."/>
            <person name="Murarilal Ratnadevi C."/>
            <person name="Erikstad H.-A."/>
            <person name="Birkeland N.-K."/>
        </authorList>
    </citation>
    <scope>NUCLEOTIDE SEQUENCE [LARGE SCALE GENOMIC DNA]</scope>
    <source>
        <strain evidence="18">kam1</strain>
    </source>
</reference>
<accession>A0A0C1RT63</accession>
<dbReference type="InterPro" id="IPR003593">
    <property type="entry name" value="AAA+_ATPase"/>
</dbReference>
<dbReference type="InterPro" id="IPR036121">
    <property type="entry name" value="ATPase_F1/V1/A1_a/bsu_N_sf"/>
</dbReference>
<dbReference type="Pfam" id="PF00006">
    <property type="entry name" value="ATP-synt_ab"/>
    <property type="match status" value="1"/>
</dbReference>
<dbReference type="EC" id="7.1.2.2" evidence="12"/>
<evidence type="ECO:0000256" key="12">
    <source>
        <dbReference type="HAMAP-Rule" id="MF_01347"/>
    </source>
</evidence>
<evidence type="ECO:0000313" key="16">
    <source>
        <dbReference type="EMBL" id="QDQ42151.1"/>
    </source>
</evidence>
<evidence type="ECO:0000256" key="3">
    <source>
        <dbReference type="ARBA" id="ARBA00022448"/>
    </source>
</evidence>
<comment type="subcellular location">
    <subcellularLocation>
        <location evidence="12">Cell membrane</location>
        <topology evidence="12">Peripheral membrane protein</topology>
    </subcellularLocation>
    <subcellularLocation>
        <location evidence="1">Membrane</location>
    </subcellularLocation>
</comment>
<dbReference type="PANTHER" id="PTHR15184:SF71">
    <property type="entry name" value="ATP SYNTHASE SUBUNIT BETA, MITOCHONDRIAL"/>
    <property type="match status" value="1"/>
</dbReference>
<comment type="function">
    <text evidence="12">Produces ATP from ADP in the presence of a proton gradient across the membrane. The catalytic sites are hosted primarily by the beta subunits.</text>
</comment>
<keyword evidence="12" id="KW-1003">Cell membrane</keyword>
<keyword evidence="9 12" id="KW-0472">Membrane</keyword>
<evidence type="ECO:0000313" key="18">
    <source>
        <dbReference type="Proteomes" id="UP000315925"/>
    </source>
</evidence>
<dbReference type="GO" id="GO:0045259">
    <property type="term" value="C:proton-transporting ATP synthase complex"/>
    <property type="evidence" value="ECO:0007669"/>
    <property type="project" value="UniProtKB-KW"/>
</dbReference>
<dbReference type="Gene3D" id="1.10.1140.10">
    <property type="entry name" value="Bovine Mitochondrial F1-atpase, Atp Synthase Beta Chain, Chain D, domain 3"/>
    <property type="match status" value="1"/>
</dbReference>
<dbReference type="Gene3D" id="2.40.10.170">
    <property type="match status" value="1"/>
</dbReference>
<organism evidence="16 18">
    <name type="scientific">Methylacidiphilum kamchatkense Kam1</name>
    <dbReference type="NCBI Taxonomy" id="1202785"/>
    <lineage>
        <taxon>Bacteria</taxon>
        <taxon>Pseudomonadati</taxon>
        <taxon>Verrucomicrobiota</taxon>
        <taxon>Methylacidiphilae</taxon>
        <taxon>Methylacidiphilales</taxon>
        <taxon>Methylacidiphilaceae</taxon>
        <taxon>Methylacidiphilum (ex Ratnadevi et al. 2023)</taxon>
    </lineage>
</organism>
<evidence type="ECO:0000256" key="13">
    <source>
        <dbReference type="SAM" id="MobiDB-lite"/>
    </source>
</evidence>
<keyword evidence="4 12" id="KW-0547">Nucleotide-binding</keyword>
<dbReference type="GO" id="GO:0046933">
    <property type="term" value="F:proton-transporting ATP synthase activity, rotational mechanism"/>
    <property type="evidence" value="ECO:0007669"/>
    <property type="project" value="UniProtKB-UniRule"/>
</dbReference>
<evidence type="ECO:0000256" key="11">
    <source>
        <dbReference type="ARBA" id="ARBA00023310"/>
    </source>
</evidence>
<evidence type="ECO:0000313" key="17">
    <source>
        <dbReference type="Proteomes" id="UP000031594"/>
    </source>
</evidence>
<evidence type="ECO:0000256" key="10">
    <source>
        <dbReference type="ARBA" id="ARBA00023196"/>
    </source>
</evidence>
<evidence type="ECO:0000256" key="6">
    <source>
        <dbReference type="ARBA" id="ARBA00022840"/>
    </source>
</evidence>
<evidence type="ECO:0000256" key="8">
    <source>
        <dbReference type="ARBA" id="ARBA00023065"/>
    </source>
</evidence>
<dbReference type="AlphaFoldDB" id="A0A0C1RT63"/>
<dbReference type="InterPro" id="IPR004100">
    <property type="entry name" value="ATPase_F1/V1/A1_a/bsu_N"/>
</dbReference>
<dbReference type="InterPro" id="IPR000194">
    <property type="entry name" value="ATPase_F1/V1/A1_a/bsu_nucl-bd"/>
</dbReference>
<dbReference type="EMBL" id="CP037899">
    <property type="protein sequence ID" value="QDQ42151.1"/>
    <property type="molecule type" value="Genomic_DNA"/>
</dbReference>
<dbReference type="RefSeq" id="WP_039721769.1">
    <property type="nucleotide sequence ID" value="NZ_CP037899.1"/>
</dbReference>
<proteinExistence type="inferred from homology"/>
<dbReference type="InterPro" id="IPR005722">
    <property type="entry name" value="ATP_synth_F1_bsu"/>
</dbReference>
<dbReference type="InterPro" id="IPR055190">
    <property type="entry name" value="ATP-synt_VA_C"/>
</dbReference>
<evidence type="ECO:0000256" key="1">
    <source>
        <dbReference type="ARBA" id="ARBA00004370"/>
    </source>
</evidence>
<evidence type="ECO:0000256" key="4">
    <source>
        <dbReference type="ARBA" id="ARBA00022741"/>
    </source>
</evidence>
<dbReference type="SMART" id="SM00382">
    <property type="entry name" value="AAA"/>
    <property type="match status" value="1"/>
</dbReference>
<keyword evidence="7 12" id="KW-1278">Translocase</keyword>
<evidence type="ECO:0000256" key="9">
    <source>
        <dbReference type="ARBA" id="ARBA00023136"/>
    </source>
</evidence>
<dbReference type="CDD" id="cd18110">
    <property type="entry name" value="ATP-synt_F1_beta_C"/>
    <property type="match status" value="1"/>
</dbReference>
<dbReference type="SUPFAM" id="SSF50615">
    <property type="entry name" value="N-terminal domain of alpha and beta subunits of F1 ATP synthase"/>
    <property type="match status" value="1"/>
</dbReference>
<name>A0A0C1RT63_9BACT</name>
<protein>
    <recommendedName>
        <fullName evidence="12">ATP synthase subunit beta</fullName>
        <ecNumber evidence="12">7.1.2.2</ecNumber>
    </recommendedName>
    <alternativeName>
        <fullName evidence="12">ATP synthase F1 sector subunit beta</fullName>
    </alternativeName>
    <alternativeName>
        <fullName evidence="12">F-ATPase subunit beta</fullName>
    </alternativeName>
</protein>
<evidence type="ECO:0000313" key="15">
    <source>
        <dbReference type="EMBL" id="KIE58156.1"/>
    </source>
</evidence>
<evidence type="ECO:0000256" key="5">
    <source>
        <dbReference type="ARBA" id="ARBA00022781"/>
    </source>
</evidence>
<keyword evidence="8 12" id="KW-0406">Ion transport</keyword>
<dbReference type="InterPro" id="IPR027417">
    <property type="entry name" value="P-loop_NTPase"/>
</dbReference>
<dbReference type="SUPFAM" id="SSF47917">
    <property type="entry name" value="C-terminal domain of alpha and beta subunits of F1 ATP synthase"/>
    <property type="match status" value="1"/>
</dbReference>
<dbReference type="PANTHER" id="PTHR15184">
    <property type="entry name" value="ATP SYNTHASE"/>
    <property type="match status" value="1"/>
</dbReference>
<dbReference type="STRING" id="1202785.A946_08165"/>